<dbReference type="AlphaFoldDB" id="A0A386ZI05"/>
<sequence length="299" mass="32128">MGTRCTARPRTCTVETVGVEFGRVPGGSWDFASPATPGPGGAALIGYRDTGGGGLELRVAGVAAVTVLIEFGEHGLLIDDAGGRRALGGFVAGLPLDAMRIRGERAACVEVRVSPLRAYSLLGISPRDLGRGAVALEDLWGPRAVRLRERLAAARTWDERFTVTKSFLVENDSVRSPDPQVVESWHRIVGSGGRVRIGALAESVGWSHKRLWGRFEAQIGLTPKRAAMLVRFRSAVDELLAGRPAAEVAVACGYADQAHLCRDVSIFTEATPGSLSANYLPLIARHRYRAWGKFFQDPV</sequence>
<dbReference type="EMBL" id="CP032568">
    <property type="protein sequence ID" value="AYF76833.1"/>
    <property type="molecule type" value="Genomic_DNA"/>
</dbReference>
<dbReference type="Proteomes" id="UP000267164">
    <property type="component" value="Chromosome"/>
</dbReference>
<protein>
    <submittedName>
        <fullName evidence="5">AraC family transcriptional regulator</fullName>
    </submittedName>
</protein>
<evidence type="ECO:0000259" key="4">
    <source>
        <dbReference type="PROSITE" id="PS01124"/>
    </source>
</evidence>
<dbReference type="GO" id="GO:0003700">
    <property type="term" value="F:DNA-binding transcription factor activity"/>
    <property type="evidence" value="ECO:0007669"/>
    <property type="project" value="InterPro"/>
</dbReference>
<dbReference type="Gene3D" id="1.10.10.60">
    <property type="entry name" value="Homeodomain-like"/>
    <property type="match status" value="1"/>
</dbReference>
<dbReference type="PANTHER" id="PTHR46796">
    <property type="entry name" value="HTH-TYPE TRANSCRIPTIONAL ACTIVATOR RHAS-RELATED"/>
    <property type="match status" value="1"/>
</dbReference>
<reference evidence="5 6" key="1">
    <citation type="submission" date="2018-09" db="EMBL/GenBank/DDBJ databases">
        <title>Nocardia yunnanensis sp. nov., an actinomycete isolated from a soil sample.</title>
        <authorList>
            <person name="Zhang J."/>
        </authorList>
    </citation>
    <scope>NUCLEOTIDE SEQUENCE [LARGE SCALE GENOMIC DNA]</scope>
    <source>
        <strain evidence="5 6">CFHS0054</strain>
    </source>
</reference>
<evidence type="ECO:0000313" key="6">
    <source>
        <dbReference type="Proteomes" id="UP000267164"/>
    </source>
</evidence>
<dbReference type="GO" id="GO:0043565">
    <property type="term" value="F:sequence-specific DNA binding"/>
    <property type="evidence" value="ECO:0007669"/>
    <property type="project" value="InterPro"/>
</dbReference>
<evidence type="ECO:0000256" key="3">
    <source>
        <dbReference type="ARBA" id="ARBA00023163"/>
    </source>
</evidence>
<dbReference type="PANTHER" id="PTHR46796:SF15">
    <property type="entry name" value="BLL1074 PROTEIN"/>
    <property type="match status" value="1"/>
</dbReference>
<evidence type="ECO:0000256" key="2">
    <source>
        <dbReference type="ARBA" id="ARBA00023125"/>
    </source>
</evidence>
<dbReference type="PROSITE" id="PS01124">
    <property type="entry name" value="HTH_ARAC_FAMILY_2"/>
    <property type="match status" value="1"/>
</dbReference>
<keyword evidence="3" id="KW-0804">Transcription</keyword>
<dbReference type="InterPro" id="IPR018060">
    <property type="entry name" value="HTH_AraC"/>
</dbReference>
<feature type="domain" description="HTH araC/xylS-type" evidence="4">
    <location>
        <begin position="179"/>
        <end position="278"/>
    </location>
</feature>
<gene>
    <name evidence="5" type="ORF">D7D52_26850</name>
</gene>
<dbReference type="InterPro" id="IPR050204">
    <property type="entry name" value="AraC_XylS_family_regulators"/>
</dbReference>
<evidence type="ECO:0000256" key="1">
    <source>
        <dbReference type="ARBA" id="ARBA00023015"/>
    </source>
</evidence>
<keyword evidence="1" id="KW-0805">Transcription regulation</keyword>
<dbReference type="KEGG" id="nyu:D7D52_26850"/>
<proteinExistence type="predicted"/>
<organism evidence="5 6">
    <name type="scientific">Nocardia yunnanensis</name>
    <dbReference type="NCBI Taxonomy" id="2382165"/>
    <lineage>
        <taxon>Bacteria</taxon>
        <taxon>Bacillati</taxon>
        <taxon>Actinomycetota</taxon>
        <taxon>Actinomycetes</taxon>
        <taxon>Mycobacteriales</taxon>
        <taxon>Nocardiaceae</taxon>
        <taxon>Nocardia</taxon>
    </lineage>
</organism>
<keyword evidence="6" id="KW-1185">Reference proteome</keyword>
<dbReference type="SMART" id="SM00342">
    <property type="entry name" value="HTH_ARAC"/>
    <property type="match status" value="1"/>
</dbReference>
<accession>A0A386ZI05</accession>
<dbReference type="OrthoDB" id="2559672at2"/>
<dbReference type="Pfam" id="PF12833">
    <property type="entry name" value="HTH_18"/>
    <property type="match status" value="1"/>
</dbReference>
<name>A0A386ZI05_9NOCA</name>
<keyword evidence="2" id="KW-0238">DNA-binding</keyword>
<evidence type="ECO:0000313" key="5">
    <source>
        <dbReference type="EMBL" id="AYF76833.1"/>
    </source>
</evidence>